<dbReference type="InterPro" id="IPR021569">
    <property type="entry name" value="TUG-UBL1"/>
</dbReference>
<accession>A0A6A6CT37</accession>
<dbReference type="GO" id="GO:0005737">
    <property type="term" value="C:cytoplasm"/>
    <property type="evidence" value="ECO:0007669"/>
    <property type="project" value="TreeGrafter"/>
</dbReference>
<dbReference type="CDD" id="cd16105">
    <property type="entry name" value="Ubl_ASPSCR1_like"/>
    <property type="match status" value="1"/>
</dbReference>
<dbReference type="Pfam" id="PF11470">
    <property type="entry name" value="TUG-UBL1"/>
    <property type="match status" value="1"/>
</dbReference>
<feature type="compositionally biased region" description="Polar residues" evidence="1">
    <location>
        <begin position="283"/>
        <end position="299"/>
    </location>
</feature>
<dbReference type="Gene3D" id="3.10.20.90">
    <property type="entry name" value="Phosphatidylinositol 3-kinase Catalytic Subunit, Chain A, domain 1"/>
    <property type="match status" value="1"/>
</dbReference>
<feature type="compositionally biased region" description="Basic and acidic residues" evidence="1">
    <location>
        <begin position="479"/>
        <end position="497"/>
    </location>
</feature>
<dbReference type="InterPro" id="IPR029071">
    <property type="entry name" value="Ubiquitin-like_domsf"/>
</dbReference>
<feature type="region of interest" description="Disordered" evidence="1">
    <location>
        <begin position="282"/>
        <end position="324"/>
    </location>
</feature>
<dbReference type="Proteomes" id="UP000799537">
    <property type="component" value="Unassembled WGS sequence"/>
</dbReference>
<keyword evidence="4" id="KW-1185">Reference proteome</keyword>
<dbReference type="OrthoDB" id="440781at2759"/>
<feature type="domain" description="TUG ubiquitin-like" evidence="2">
    <location>
        <begin position="10"/>
        <end position="73"/>
    </location>
</feature>
<organism evidence="3 4">
    <name type="scientific">Zasmidium cellare ATCC 36951</name>
    <dbReference type="NCBI Taxonomy" id="1080233"/>
    <lineage>
        <taxon>Eukaryota</taxon>
        <taxon>Fungi</taxon>
        <taxon>Dikarya</taxon>
        <taxon>Ascomycota</taxon>
        <taxon>Pezizomycotina</taxon>
        <taxon>Dothideomycetes</taxon>
        <taxon>Dothideomycetidae</taxon>
        <taxon>Mycosphaerellales</taxon>
        <taxon>Mycosphaerellaceae</taxon>
        <taxon>Zasmidium</taxon>
    </lineage>
</organism>
<dbReference type="AlphaFoldDB" id="A0A6A6CT37"/>
<evidence type="ECO:0000313" key="4">
    <source>
        <dbReference type="Proteomes" id="UP000799537"/>
    </source>
</evidence>
<feature type="compositionally biased region" description="Low complexity" evidence="1">
    <location>
        <begin position="219"/>
        <end position="234"/>
    </location>
</feature>
<dbReference type="PANTHER" id="PTHR46467">
    <property type="entry name" value="TETHER CONTAINING UBX DOMAIN FOR GLUT4"/>
    <property type="match status" value="1"/>
</dbReference>
<reference evidence="3" key="1">
    <citation type="journal article" date="2020" name="Stud. Mycol.">
        <title>101 Dothideomycetes genomes: a test case for predicting lifestyles and emergence of pathogens.</title>
        <authorList>
            <person name="Haridas S."/>
            <person name="Albert R."/>
            <person name="Binder M."/>
            <person name="Bloem J."/>
            <person name="Labutti K."/>
            <person name="Salamov A."/>
            <person name="Andreopoulos B."/>
            <person name="Baker S."/>
            <person name="Barry K."/>
            <person name="Bills G."/>
            <person name="Bluhm B."/>
            <person name="Cannon C."/>
            <person name="Castanera R."/>
            <person name="Culley D."/>
            <person name="Daum C."/>
            <person name="Ezra D."/>
            <person name="Gonzalez J."/>
            <person name="Henrissat B."/>
            <person name="Kuo A."/>
            <person name="Liang C."/>
            <person name="Lipzen A."/>
            <person name="Lutzoni F."/>
            <person name="Magnuson J."/>
            <person name="Mondo S."/>
            <person name="Nolan M."/>
            <person name="Ohm R."/>
            <person name="Pangilinan J."/>
            <person name="Park H.-J."/>
            <person name="Ramirez L."/>
            <person name="Alfaro M."/>
            <person name="Sun H."/>
            <person name="Tritt A."/>
            <person name="Yoshinaga Y."/>
            <person name="Zwiers L.-H."/>
            <person name="Turgeon B."/>
            <person name="Goodwin S."/>
            <person name="Spatafora J."/>
            <person name="Crous P."/>
            <person name="Grigoriev I."/>
        </authorList>
    </citation>
    <scope>NUCLEOTIDE SEQUENCE</scope>
    <source>
        <strain evidence="3">ATCC 36951</strain>
    </source>
</reference>
<sequence length="523" mass="56044">MASGNVFVLDSALKRTQIKVSPGKYLREVLEEACKARKWDPEAYTLKTQNNKTVDLSQPFRLSGLTTGAKLQLVQGSRSPSVVNVALQLPESEGGIRLSDKFPSTTSLWLVLRKYEDAVAGGSTRKLNLTQRGVPSKQSSGSGRLEYEQPILNVLGRNLETFADLQKTLAQLGVNNGSVLIRLSFRNSGQPLEEAMKEIGQFFSSVDTVPAGVGSSASQGPAQQAEGAHAAPAANLQSQVDGSADNAAVPKEGDAGPEPAEPDATMTDAPIAQPVQDDVLATSAETQPQPSEPPSNVVNGISVYRPPSSRTPAAALQPDDPTAFEPSIEHAKAHQASLERAGKNTRLLSEKELEEQEQARQAKLALVKDVTVRVRYPDQSMIETTIQASDTAADLYAKVMGTLAQAPEPFELRYTGPKGHQTVPNVSNQRLVRDLGFKGKVLVNLLWAPDASTKARQGPSLKEEYRSRAQDLKVDLKARQAEGEQGHKAAMAKKDAPEPSAGGGKGKGDLEAKMKKFLGFGKK</sequence>
<dbReference type="PANTHER" id="PTHR46467:SF1">
    <property type="entry name" value="TETHER CONTAINING UBX DOMAIN FOR GLUT4"/>
    <property type="match status" value="1"/>
</dbReference>
<dbReference type="SUPFAM" id="SSF54236">
    <property type="entry name" value="Ubiquitin-like"/>
    <property type="match status" value="2"/>
</dbReference>
<gene>
    <name evidence="3" type="ORF">M409DRAFT_21013</name>
</gene>
<evidence type="ECO:0000259" key="2">
    <source>
        <dbReference type="Pfam" id="PF11470"/>
    </source>
</evidence>
<dbReference type="GO" id="GO:0012506">
    <property type="term" value="C:vesicle membrane"/>
    <property type="evidence" value="ECO:0007669"/>
    <property type="project" value="TreeGrafter"/>
</dbReference>
<dbReference type="EMBL" id="ML993589">
    <property type="protein sequence ID" value="KAF2169002.1"/>
    <property type="molecule type" value="Genomic_DNA"/>
</dbReference>
<name>A0A6A6CT37_ZASCE</name>
<dbReference type="GeneID" id="54558933"/>
<feature type="region of interest" description="Disordered" evidence="1">
    <location>
        <begin position="479"/>
        <end position="509"/>
    </location>
</feature>
<dbReference type="CDD" id="cd01767">
    <property type="entry name" value="UBX"/>
    <property type="match status" value="1"/>
</dbReference>
<dbReference type="RefSeq" id="XP_033669891.1">
    <property type="nucleotide sequence ID" value="XM_033805661.1"/>
</dbReference>
<feature type="region of interest" description="Disordered" evidence="1">
    <location>
        <begin position="211"/>
        <end position="266"/>
    </location>
</feature>
<proteinExistence type="predicted"/>
<dbReference type="GO" id="GO:0005634">
    <property type="term" value="C:nucleus"/>
    <property type="evidence" value="ECO:0007669"/>
    <property type="project" value="TreeGrafter"/>
</dbReference>
<dbReference type="GO" id="GO:0006886">
    <property type="term" value="P:intracellular protein transport"/>
    <property type="evidence" value="ECO:0007669"/>
    <property type="project" value="TreeGrafter"/>
</dbReference>
<evidence type="ECO:0000256" key="1">
    <source>
        <dbReference type="SAM" id="MobiDB-lite"/>
    </source>
</evidence>
<protein>
    <recommendedName>
        <fullName evidence="2">TUG ubiquitin-like domain-containing protein</fullName>
    </recommendedName>
</protein>
<evidence type="ECO:0000313" key="3">
    <source>
        <dbReference type="EMBL" id="KAF2169002.1"/>
    </source>
</evidence>